<feature type="domain" description="HAMP" evidence="11">
    <location>
        <begin position="206"/>
        <end position="259"/>
    </location>
</feature>
<evidence type="ECO:0000256" key="1">
    <source>
        <dbReference type="ARBA" id="ARBA00004651"/>
    </source>
</evidence>
<evidence type="ECO:0000256" key="2">
    <source>
        <dbReference type="ARBA" id="ARBA00022475"/>
    </source>
</evidence>
<dbReference type="RefSeq" id="WP_190930204.1">
    <property type="nucleotide sequence ID" value="NZ_JACXJA010000030.1"/>
</dbReference>
<dbReference type="GO" id="GO:0005886">
    <property type="term" value="C:plasma membrane"/>
    <property type="evidence" value="ECO:0007669"/>
    <property type="project" value="UniProtKB-SubCell"/>
</dbReference>
<dbReference type="PROSITE" id="PS50885">
    <property type="entry name" value="HAMP"/>
    <property type="match status" value="1"/>
</dbReference>
<keyword evidence="13" id="KW-1185">Reference proteome</keyword>
<dbReference type="InterPro" id="IPR029151">
    <property type="entry name" value="Sensor-like_sf"/>
</dbReference>
<dbReference type="Pfam" id="PF17202">
    <property type="entry name" value="sCache_3_3"/>
    <property type="match status" value="1"/>
</dbReference>
<comment type="caution">
    <text evidence="12">The sequence shown here is derived from an EMBL/GenBank/DDBJ whole genome shotgun (WGS) entry which is preliminary data.</text>
</comment>
<dbReference type="PROSITE" id="PS50111">
    <property type="entry name" value="CHEMOTAXIS_TRANSDUC_2"/>
    <property type="match status" value="1"/>
</dbReference>
<evidence type="ECO:0000256" key="3">
    <source>
        <dbReference type="ARBA" id="ARBA00022692"/>
    </source>
</evidence>
<dbReference type="SUPFAM" id="SSF103190">
    <property type="entry name" value="Sensory domain-like"/>
    <property type="match status" value="1"/>
</dbReference>
<dbReference type="PANTHER" id="PTHR32089">
    <property type="entry name" value="METHYL-ACCEPTING CHEMOTAXIS PROTEIN MCPB"/>
    <property type="match status" value="1"/>
</dbReference>
<evidence type="ECO:0000256" key="7">
    <source>
        <dbReference type="ARBA" id="ARBA00029447"/>
    </source>
</evidence>
<keyword evidence="6 8" id="KW-0807">Transducer</keyword>
<gene>
    <name evidence="12" type="ORF">IDH45_21595</name>
</gene>
<keyword evidence="2" id="KW-1003">Cell membrane</keyword>
<evidence type="ECO:0000256" key="8">
    <source>
        <dbReference type="PROSITE-ProRule" id="PRU00284"/>
    </source>
</evidence>
<dbReference type="EMBL" id="JACXJA010000030">
    <property type="protein sequence ID" value="MBD2864588.1"/>
    <property type="molecule type" value="Genomic_DNA"/>
</dbReference>
<sequence length="564" mass="59719">MNLSIRWKIVLIYSVIVALGIVALSGYASISMNREVVGIVTKQLEADLEIGKVLLQEDVPGEWSEKDGGLYKGHTLLNDNFVFVDKLAKLLGNEAAVTVFLGDTRVSTNVTVDGKRAVGTKVSDEVRRKTLVEKGRFLGLAQVVGADYQAVYEPILDGKGEAIGILFIGIPNRIFEEAQHGFLRHMITAGLLGVIVLVVLVWFGSGKFTRPLTRLAGITAQVASGDLQAKTDPLRSKDEIGKLNGSVQGMIDSLRELIGHIRQAVGQVAGYSAQLAASAEQTKASATDITDTMQGMASGAEVQVQAADESARAMEEMASGIQRIAESASYVNEASGEMVRQADAGNDSVQTAVTQMEVMSRSIADVSEAIRELTRLSAEVEQIAAVIKGISSQTNLLALNAAIEAARAGEHGKGFAVVAAEVRKLAEQAGVQAEQITGLIERMQTATTGAAAKMTQGLEEVRISVDRVEQAGRTFASIVASTKDVTAQIEEVSAASEQLSAGTEQIAASITEIARIARQSASGIEEAAAASEEQLASMDEISRSLEAMNGMTGQLERLVGKFKA</sequence>
<keyword evidence="4 9" id="KW-1133">Transmembrane helix</keyword>
<dbReference type="InterPro" id="IPR003660">
    <property type="entry name" value="HAMP_dom"/>
</dbReference>
<dbReference type="Gene3D" id="1.10.287.950">
    <property type="entry name" value="Methyl-accepting chemotaxis protein"/>
    <property type="match status" value="1"/>
</dbReference>
<dbReference type="SMART" id="SM00304">
    <property type="entry name" value="HAMP"/>
    <property type="match status" value="1"/>
</dbReference>
<reference evidence="12" key="1">
    <citation type="submission" date="2020-09" db="EMBL/GenBank/DDBJ databases">
        <title>A novel bacterium of genus Paenibacillus, isolated from South China Sea.</title>
        <authorList>
            <person name="Huang H."/>
            <person name="Mo K."/>
            <person name="Hu Y."/>
        </authorList>
    </citation>
    <scope>NUCLEOTIDE SEQUENCE</scope>
    <source>
        <strain evidence="12">IB182363</strain>
    </source>
</reference>
<dbReference type="PANTHER" id="PTHR32089:SF112">
    <property type="entry name" value="LYSOZYME-LIKE PROTEIN-RELATED"/>
    <property type="match status" value="1"/>
</dbReference>
<evidence type="ECO:0000259" key="11">
    <source>
        <dbReference type="PROSITE" id="PS50885"/>
    </source>
</evidence>
<evidence type="ECO:0000313" key="13">
    <source>
        <dbReference type="Proteomes" id="UP000639396"/>
    </source>
</evidence>
<dbReference type="Pfam" id="PF00672">
    <property type="entry name" value="HAMP"/>
    <property type="match status" value="1"/>
</dbReference>
<keyword evidence="3 9" id="KW-0812">Transmembrane</keyword>
<dbReference type="Gene3D" id="6.10.340.10">
    <property type="match status" value="1"/>
</dbReference>
<evidence type="ECO:0000256" key="9">
    <source>
        <dbReference type="SAM" id="Phobius"/>
    </source>
</evidence>
<dbReference type="AlphaFoldDB" id="A0A927H1Q8"/>
<evidence type="ECO:0000256" key="5">
    <source>
        <dbReference type="ARBA" id="ARBA00023136"/>
    </source>
</evidence>
<dbReference type="Pfam" id="PF00015">
    <property type="entry name" value="MCPsignal"/>
    <property type="match status" value="1"/>
</dbReference>
<evidence type="ECO:0000256" key="6">
    <source>
        <dbReference type="ARBA" id="ARBA00023224"/>
    </source>
</evidence>
<dbReference type="Proteomes" id="UP000639396">
    <property type="component" value="Unassembled WGS sequence"/>
</dbReference>
<accession>A0A927H1Q8</accession>
<comment type="similarity">
    <text evidence="7">Belongs to the methyl-accepting chemotaxis (MCP) protein family.</text>
</comment>
<evidence type="ECO:0000313" key="12">
    <source>
        <dbReference type="EMBL" id="MBD2864588.1"/>
    </source>
</evidence>
<dbReference type="GO" id="GO:0007165">
    <property type="term" value="P:signal transduction"/>
    <property type="evidence" value="ECO:0007669"/>
    <property type="project" value="UniProtKB-KW"/>
</dbReference>
<protein>
    <submittedName>
        <fullName evidence="12">Cache domain-containing protein</fullName>
    </submittedName>
</protein>
<dbReference type="SUPFAM" id="SSF58104">
    <property type="entry name" value="Methyl-accepting chemotaxis protein (MCP) signaling domain"/>
    <property type="match status" value="1"/>
</dbReference>
<dbReference type="SMART" id="SM00283">
    <property type="entry name" value="MA"/>
    <property type="match status" value="1"/>
</dbReference>
<dbReference type="InterPro" id="IPR033463">
    <property type="entry name" value="sCache_3"/>
</dbReference>
<evidence type="ECO:0000259" key="10">
    <source>
        <dbReference type="PROSITE" id="PS50111"/>
    </source>
</evidence>
<dbReference type="InterPro" id="IPR004089">
    <property type="entry name" value="MCPsignal_dom"/>
</dbReference>
<keyword evidence="5 9" id="KW-0472">Membrane</keyword>
<dbReference type="CDD" id="cd06225">
    <property type="entry name" value="HAMP"/>
    <property type="match status" value="1"/>
</dbReference>
<feature type="domain" description="Methyl-accepting transducer" evidence="10">
    <location>
        <begin position="278"/>
        <end position="514"/>
    </location>
</feature>
<dbReference type="CDD" id="cd11386">
    <property type="entry name" value="MCP_signal"/>
    <property type="match status" value="1"/>
</dbReference>
<name>A0A927H1Q8_9BACL</name>
<proteinExistence type="inferred from homology"/>
<feature type="transmembrane region" description="Helical" evidence="9">
    <location>
        <begin position="182"/>
        <end position="204"/>
    </location>
</feature>
<organism evidence="12 13">
    <name type="scientific">Paenibacillus oceani</name>
    <dbReference type="NCBI Taxonomy" id="2772510"/>
    <lineage>
        <taxon>Bacteria</taxon>
        <taxon>Bacillati</taxon>
        <taxon>Bacillota</taxon>
        <taxon>Bacilli</taxon>
        <taxon>Bacillales</taxon>
        <taxon>Paenibacillaceae</taxon>
        <taxon>Paenibacillus</taxon>
    </lineage>
</organism>
<feature type="transmembrane region" description="Helical" evidence="9">
    <location>
        <begin position="6"/>
        <end position="24"/>
    </location>
</feature>
<comment type="subcellular location">
    <subcellularLocation>
        <location evidence="1">Cell membrane</location>
        <topology evidence="1">Multi-pass membrane protein</topology>
    </subcellularLocation>
</comment>
<evidence type="ECO:0000256" key="4">
    <source>
        <dbReference type="ARBA" id="ARBA00022989"/>
    </source>
</evidence>